<dbReference type="RefSeq" id="WP_184324686.1">
    <property type="nucleotide sequence ID" value="NZ_JACHLZ010000001.1"/>
</dbReference>
<dbReference type="InterPro" id="IPR002123">
    <property type="entry name" value="Plipid/glycerol_acylTrfase"/>
</dbReference>
<organism evidence="5 6">
    <name type="scientific">Brachybacterium aquaticum</name>
    <dbReference type="NCBI Taxonomy" id="1432564"/>
    <lineage>
        <taxon>Bacteria</taxon>
        <taxon>Bacillati</taxon>
        <taxon>Actinomycetota</taxon>
        <taxon>Actinomycetes</taxon>
        <taxon>Micrococcales</taxon>
        <taxon>Dermabacteraceae</taxon>
        <taxon>Brachybacterium</taxon>
    </lineage>
</organism>
<evidence type="ECO:0000256" key="1">
    <source>
        <dbReference type="ARBA" id="ARBA00022679"/>
    </source>
</evidence>
<proteinExistence type="predicted"/>
<keyword evidence="6" id="KW-1185">Reference proteome</keyword>
<protein>
    <submittedName>
        <fullName evidence="5">1-acyl-sn-glycerol-3-phosphate acyltransferase</fullName>
    </submittedName>
</protein>
<dbReference type="PANTHER" id="PTHR10434:SF55">
    <property type="entry name" value="POSSIBLE ACYLTRANSFERASE"/>
    <property type="match status" value="1"/>
</dbReference>
<dbReference type="SUPFAM" id="SSF69593">
    <property type="entry name" value="Glycerol-3-phosphate (1)-acyltransferase"/>
    <property type="match status" value="1"/>
</dbReference>
<reference evidence="5 6" key="1">
    <citation type="submission" date="2020-08" db="EMBL/GenBank/DDBJ databases">
        <title>Sequencing the genomes of 1000 actinobacteria strains.</title>
        <authorList>
            <person name="Klenk H.-P."/>
        </authorList>
    </citation>
    <scope>NUCLEOTIDE SEQUENCE [LARGE SCALE GENOMIC DNA]</scope>
    <source>
        <strain evidence="5 6">DSM 28796</strain>
    </source>
</reference>
<dbReference type="EMBL" id="JACHLZ010000001">
    <property type="protein sequence ID" value="MBB5831173.1"/>
    <property type="molecule type" value="Genomic_DNA"/>
</dbReference>
<comment type="caution">
    <text evidence="5">The sequence shown here is derived from an EMBL/GenBank/DDBJ whole genome shotgun (WGS) entry which is preliminary data.</text>
</comment>
<dbReference type="SMART" id="SM00563">
    <property type="entry name" value="PlsC"/>
    <property type="match status" value="1"/>
</dbReference>
<evidence type="ECO:0000256" key="3">
    <source>
        <dbReference type="SAM" id="MobiDB-lite"/>
    </source>
</evidence>
<dbReference type="CDD" id="cd07989">
    <property type="entry name" value="LPLAT_AGPAT-like"/>
    <property type="match status" value="1"/>
</dbReference>
<sequence length="274" mass="29609">MPARSPLAALARSWDLPGARPVPRRAGLVIDLAQIPLRPLITALSRPRWEGTENFPADGPVIACGNHLAAFDPFGYGHLLQASGIAPRFLAKDGLFRVPVLGALLRAARQIPVLRGTSRSADALAAAREALGRGELLMIFPEGTYTRDPDLWPMQGRLGAARLALETGAPLLPIASWGARALWPVGSPLPRPGPGRNVRMLVGEPYTVAVREGETVQQAALRVTDDLMLRIAALLGRLRGEEPPAVLHDPRRDTHRPEVGRTDPAFRPPMQEDP</sequence>
<feature type="domain" description="Phospholipid/glycerol acyltransferase" evidence="4">
    <location>
        <begin position="61"/>
        <end position="179"/>
    </location>
</feature>
<evidence type="ECO:0000313" key="6">
    <source>
        <dbReference type="Proteomes" id="UP000588158"/>
    </source>
</evidence>
<feature type="compositionally biased region" description="Basic and acidic residues" evidence="3">
    <location>
        <begin position="243"/>
        <end position="261"/>
    </location>
</feature>
<feature type="region of interest" description="Disordered" evidence="3">
    <location>
        <begin position="243"/>
        <end position="274"/>
    </location>
</feature>
<name>A0A841AB73_9MICO</name>
<dbReference type="Proteomes" id="UP000588158">
    <property type="component" value="Unassembled WGS sequence"/>
</dbReference>
<evidence type="ECO:0000256" key="2">
    <source>
        <dbReference type="ARBA" id="ARBA00023315"/>
    </source>
</evidence>
<keyword evidence="2 5" id="KW-0012">Acyltransferase</keyword>
<dbReference type="AlphaFoldDB" id="A0A841AB73"/>
<dbReference type="GO" id="GO:0006654">
    <property type="term" value="P:phosphatidic acid biosynthetic process"/>
    <property type="evidence" value="ECO:0007669"/>
    <property type="project" value="TreeGrafter"/>
</dbReference>
<dbReference type="PANTHER" id="PTHR10434">
    <property type="entry name" value="1-ACYL-SN-GLYCEROL-3-PHOSPHATE ACYLTRANSFERASE"/>
    <property type="match status" value="1"/>
</dbReference>
<evidence type="ECO:0000259" key="4">
    <source>
        <dbReference type="SMART" id="SM00563"/>
    </source>
</evidence>
<keyword evidence="1 5" id="KW-0808">Transferase</keyword>
<dbReference type="Pfam" id="PF01553">
    <property type="entry name" value="Acyltransferase"/>
    <property type="match status" value="1"/>
</dbReference>
<accession>A0A841AB73</accession>
<evidence type="ECO:0000313" key="5">
    <source>
        <dbReference type="EMBL" id="MBB5831173.1"/>
    </source>
</evidence>
<dbReference type="GO" id="GO:0003841">
    <property type="term" value="F:1-acylglycerol-3-phosphate O-acyltransferase activity"/>
    <property type="evidence" value="ECO:0007669"/>
    <property type="project" value="TreeGrafter"/>
</dbReference>
<dbReference type="GO" id="GO:0005886">
    <property type="term" value="C:plasma membrane"/>
    <property type="evidence" value="ECO:0007669"/>
    <property type="project" value="TreeGrafter"/>
</dbReference>
<gene>
    <name evidence="5" type="ORF">HNR70_000986</name>
</gene>